<dbReference type="InterPro" id="IPR025996">
    <property type="entry name" value="MT1864/Rv1816-like_C"/>
</dbReference>
<dbReference type="InterPro" id="IPR050109">
    <property type="entry name" value="HTH-type_TetR-like_transc_reg"/>
</dbReference>
<evidence type="ECO:0000256" key="4">
    <source>
        <dbReference type="PROSITE-ProRule" id="PRU00335"/>
    </source>
</evidence>
<organism evidence="6 7">
    <name type="scientific">Mycolicibacterium obuense</name>
    <dbReference type="NCBI Taxonomy" id="1807"/>
    <lineage>
        <taxon>Bacteria</taxon>
        <taxon>Bacillati</taxon>
        <taxon>Actinomycetota</taxon>
        <taxon>Actinomycetes</taxon>
        <taxon>Mycobacteriales</taxon>
        <taxon>Mycobacteriaceae</taxon>
        <taxon>Mycolicibacterium</taxon>
    </lineage>
</organism>
<dbReference type="Pfam" id="PF00440">
    <property type="entry name" value="TetR_N"/>
    <property type="match status" value="1"/>
</dbReference>
<feature type="DNA-binding region" description="H-T-H motif" evidence="4">
    <location>
        <begin position="28"/>
        <end position="47"/>
    </location>
</feature>
<sequence length="227" mass="24175">MATMSSMPEALIDAGVRLLERDGVAALRARAVATEAGTSTMALYTHFGGMTGLLDAIAREVFDRFTAVLTEVPLTDDPVADFLAMGLAYHRFAMANPQRYQLMFGTSAPASIAQHRSDLTTTGNATDRAEWAASFGALRNAVHRMMAAGRIRPDDESSVAARLWSLNHGAVMLETAGFFGHEGHGLTQVLGPLIIDALVGMGDDRDTAQQSLRAVAERSEPAAQPSS</sequence>
<name>A0A0J6YYD7_9MYCO</name>
<evidence type="ECO:0000313" key="6">
    <source>
        <dbReference type="EMBL" id="KMO77416.1"/>
    </source>
</evidence>
<proteinExistence type="predicted"/>
<dbReference type="PANTHER" id="PTHR30055">
    <property type="entry name" value="HTH-TYPE TRANSCRIPTIONAL REGULATOR RUTR"/>
    <property type="match status" value="1"/>
</dbReference>
<dbReference type="InterPro" id="IPR036271">
    <property type="entry name" value="Tet_transcr_reg_TetR-rel_C_sf"/>
</dbReference>
<feature type="domain" description="HTH tetR-type" evidence="5">
    <location>
        <begin position="5"/>
        <end position="65"/>
    </location>
</feature>
<dbReference type="Proteomes" id="UP000036313">
    <property type="component" value="Unassembled WGS sequence"/>
</dbReference>
<dbReference type="SUPFAM" id="SSF48498">
    <property type="entry name" value="Tetracyclin repressor-like, C-terminal domain"/>
    <property type="match status" value="1"/>
</dbReference>
<protein>
    <submittedName>
        <fullName evidence="6">Bacterial regulatory protein, tetR family</fullName>
    </submittedName>
</protein>
<dbReference type="Pfam" id="PF13305">
    <property type="entry name" value="TetR_C_33"/>
    <property type="match status" value="1"/>
</dbReference>
<evidence type="ECO:0000259" key="5">
    <source>
        <dbReference type="PROSITE" id="PS50977"/>
    </source>
</evidence>
<dbReference type="GO" id="GO:0003700">
    <property type="term" value="F:DNA-binding transcription factor activity"/>
    <property type="evidence" value="ECO:0007669"/>
    <property type="project" value="TreeGrafter"/>
</dbReference>
<dbReference type="PROSITE" id="PS50977">
    <property type="entry name" value="HTH_TETR_2"/>
    <property type="match status" value="1"/>
</dbReference>
<dbReference type="Gene3D" id="1.10.357.10">
    <property type="entry name" value="Tetracycline Repressor, domain 2"/>
    <property type="match status" value="1"/>
</dbReference>
<dbReference type="EMBL" id="JYNU01000010">
    <property type="protein sequence ID" value="KMO77416.1"/>
    <property type="molecule type" value="Genomic_DNA"/>
</dbReference>
<keyword evidence="3" id="KW-0804">Transcription</keyword>
<dbReference type="AlphaFoldDB" id="A0A0J6YYD7"/>
<dbReference type="PATRIC" id="fig|1807.14.peg.2001"/>
<dbReference type="InterPro" id="IPR009057">
    <property type="entry name" value="Homeodomain-like_sf"/>
</dbReference>
<reference evidence="6 7" key="1">
    <citation type="journal article" date="2015" name="Genome Biol. Evol.">
        <title>Characterization of Three Mycobacterium spp. with Potential Use in Bioremediation by Genome Sequencing and Comparative Genomics.</title>
        <authorList>
            <person name="Das S."/>
            <person name="Pettersson B.M."/>
            <person name="Behra P.R."/>
            <person name="Ramesh M."/>
            <person name="Dasgupta S."/>
            <person name="Bhattacharya A."/>
            <person name="Kirsebom L.A."/>
        </authorList>
    </citation>
    <scope>NUCLEOTIDE SEQUENCE [LARGE SCALE GENOMIC DNA]</scope>
    <source>
        <strain evidence="6 7">DSM 44075</strain>
    </source>
</reference>
<dbReference type="PANTHER" id="PTHR30055:SF209">
    <property type="entry name" value="POSSIBLE TRANSCRIPTIONAL REGULATORY PROTEIN (PROBABLY TETR-FAMILY)"/>
    <property type="match status" value="1"/>
</dbReference>
<accession>A0A0J6YYD7</accession>
<evidence type="ECO:0000256" key="1">
    <source>
        <dbReference type="ARBA" id="ARBA00023015"/>
    </source>
</evidence>
<dbReference type="GO" id="GO:0000976">
    <property type="term" value="F:transcription cis-regulatory region binding"/>
    <property type="evidence" value="ECO:0007669"/>
    <property type="project" value="TreeGrafter"/>
</dbReference>
<dbReference type="InterPro" id="IPR001647">
    <property type="entry name" value="HTH_TetR"/>
</dbReference>
<comment type="caution">
    <text evidence="6">The sequence shown here is derived from an EMBL/GenBank/DDBJ whole genome shotgun (WGS) entry which is preliminary data.</text>
</comment>
<keyword evidence="2 4" id="KW-0238">DNA-binding</keyword>
<evidence type="ECO:0000256" key="2">
    <source>
        <dbReference type="ARBA" id="ARBA00023125"/>
    </source>
</evidence>
<gene>
    <name evidence="6" type="ORF">MOBUDSM44075_01985</name>
</gene>
<evidence type="ECO:0000256" key="3">
    <source>
        <dbReference type="ARBA" id="ARBA00023163"/>
    </source>
</evidence>
<keyword evidence="1" id="KW-0805">Transcription regulation</keyword>
<dbReference type="SUPFAM" id="SSF46689">
    <property type="entry name" value="Homeodomain-like"/>
    <property type="match status" value="1"/>
</dbReference>
<evidence type="ECO:0000313" key="7">
    <source>
        <dbReference type="Proteomes" id="UP000036313"/>
    </source>
</evidence>